<accession>A0A160DEF8</accession>
<dbReference type="Pfam" id="PF24596">
    <property type="entry name" value="DUF7620"/>
    <property type="match status" value="1"/>
</dbReference>
<dbReference type="RefSeq" id="YP_009269168.1">
    <property type="nucleotide sequence ID" value="NC_030696.1"/>
</dbReference>
<dbReference type="KEGG" id="vg:28378514"/>
<protein>
    <submittedName>
        <fullName evidence="2">Uncharacterized protein</fullName>
    </submittedName>
</protein>
<dbReference type="Proteomes" id="UP000201458">
    <property type="component" value="Segment"/>
</dbReference>
<keyword evidence="3" id="KW-1185">Reference proteome</keyword>
<dbReference type="EMBL" id="KU998244">
    <property type="protein sequence ID" value="ANA86211.1"/>
    <property type="molecule type" value="Genomic_DNA"/>
</dbReference>
<gene>
    <name evidence="2" type="primary">55</name>
    <name evidence="2" type="ORF">PBI_SMOOTHIE_55</name>
</gene>
<evidence type="ECO:0000313" key="2">
    <source>
        <dbReference type="EMBL" id="ANA86211.1"/>
    </source>
</evidence>
<organism evidence="2 3">
    <name type="scientific">Gordonia phage Smoothie</name>
    <dbReference type="NCBI Taxonomy" id="1838078"/>
    <lineage>
        <taxon>Viruses</taxon>
        <taxon>Duplodnaviria</taxon>
        <taxon>Heunggongvirae</taxon>
        <taxon>Uroviricota</taxon>
        <taxon>Caudoviricetes</taxon>
        <taxon>Smoothievirus</taxon>
        <taxon>Smoothievirus smoothie</taxon>
    </lineage>
</organism>
<keyword evidence="1" id="KW-0175">Coiled coil</keyword>
<name>A0A160DEF8_9CAUD</name>
<evidence type="ECO:0000313" key="3">
    <source>
        <dbReference type="Proteomes" id="UP000201458"/>
    </source>
</evidence>
<evidence type="ECO:0000256" key="1">
    <source>
        <dbReference type="SAM" id="Coils"/>
    </source>
</evidence>
<dbReference type="GeneID" id="28378514"/>
<feature type="coiled-coil region" evidence="1">
    <location>
        <begin position="19"/>
        <end position="53"/>
    </location>
</feature>
<sequence length="72" mass="8339">MRSPFRRDRRELQAAKSLADHYDKAVEAADQELDKARKTAADARRTNERIRRAHLERNGFTEMLQAAWSPGT</sequence>
<dbReference type="InterPro" id="IPR056037">
    <property type="entry name" value="DUF7620"/>
</dbReference>
<proteinExistence type="predicted"/>
<reference evidence="2 3" key="1">
    <citation type="submission" date="2016-03" db="EMBL/GenBank/DDBJ databases">
        <authorList>
            <person name="Montgomery M.T."/>
            <person name="Guerrero C.A."/>
            <person name="Mavrich T.N."/>
            <person name="Pope W.H."/>
            <person name="Garlena R.A."/>
            <person name="Russell D.A."/>
            <person name="Jacobs-Sera D."/>
            <person name="Hendrix R.W."/>
            <person name="Hatfull G.F."/>
        </authorList>
    </citation>
    <scope>NUCLEOTIDE SEQUENCE [LARGE SCALE GENOMIC DNA]</scope>
</reference>